<dbReference type="SUPFAM" id="SSF55008">
    <property type="entry name" value="HMA, heavy metal-associated domain"/>
    <property type="match status" value="1"/>
</dbReference>
<dbReference type="KEGG" id="tbe:Trebr_1394"/>
<organism evidence="2 3">
    <name type="scientific">Treponema brennaborense (strain DSM 12168 / CIP 105900 / DD5/3)</name>
    <dbReference type="NCBI Taxonomy" id="906968"/>
    <lineage>
        <taxon>Bacteria</taxon>
        <taxon>Pseudomonadati</taxon>
        <taxon>Spirochaetota</taxon>
        <taxon>Spirochaetia</taxon>
        <taxon>Spirochaetales</taxon>
        <taxon>Treponemataceae</taxon>
        <taxon>Treponema</taxon>
    </lineage>
</organism>
<evidence type="ECO:0000313" key="3">
    <source>
        <dbReference type="Proteomes" id="UP000006546"/>
    </source>
</evidence>
<proteinExistence type="predicted"/>
<dbReference type="HOGENOM" id="CLU_134973_11_0_12"/>
<feature type="domain" description="HMA" evidence="1">
    <location>
        <begin position="5"/>
        <end position="66"/>
    </location>
</feature>
<evidence type="ECO:0000313" key="2">
    <source>
        <dbReference type="EMBL" id="AEE16818.1"/>
    </source>
</evidence>
<keyword evidence="3" id="KW-1185">Reference proteome</keyword>
<dbReference type="eggNOG" id="ENOG5031D3J">
    <property type="taxonomic scope" value="Bacteria"/>
</dbReference>
<reference evidence="3" key="1">
    <citation type="submission" date="2011-04" db="EMBL/GenBank/DDBJ databases">
        <title>The complete genome of Treponema brennaborense DSM 12168.</title>
        <authorList>
            <person name="Lucas S."/>
            <person name="Han J."/>
            <person name="Lapidus A."/>
            <person name="Bruce D."/>
            <person name="Goodwin L."/>
            <person name="Pitluck S."/>
            <person name="Peters L."/>
            <person name="Kyrpides N."/>
            <person name="Mavromatis K."/>
            <person name="Ivanova N."/>
            <person name="Mikhailova N."/>
            <person name="Pagani I."/>
            <person name="Teshima H."/>
            <person name="Detter J.C."/>
            <person name="Tapia R."/>
            <person name="Han C."/>
            <person name="Land M."/>
            <person name="Hauser L."/>
            <person name="Markowitz V."/>
            <person name="Cheng J.-F."/>
            <person name="Hugenholtz P."/>
            <person name="Woyke T."/>
            <person name="Wu D."/>
            <person name="Gronow S."/>
            <person name="Wellnitz S."/>
            <person name="Brambilla E."/>
            <person name="Klenk H.-P."/>
            <person name="Eisen J.A."/>
        </authorList>
    </citation>
    <scope>NUCLEOTIDE SEQUENCE [LARGE SCALE GENOMIC DNA]</scope>
    <source>
        <strain evidence="3">DSM 12168 / CIP 105900 / DD5/3</strain>
    </source>
</reference>
<sequence>MQKKIYVAGMADERNEQAVQTAVSAVVGVASCTANALKAQVLVDFDENTAGIEDAISNAIIGCGFDVLG</sequence>
<accession>F4LN53</accession>
<dbReference type="Proteomes" id="UP000006546">
    <property type="component" value="Chromosome"/>
</dbReference>
<dbReference type="RefSeq" id="WP_013758523.1">
    <property type="nucleotide sequence ID" value="NC_015500.1"/>
</dbReference>
<name>F4LN53_TREBD</name>
<dbReference type="AlphaFoldDB" id="F4LN53"/>
<dbReference type="EMBL" id="CP002696">
    <property type="protein sequence ID" value="AEE16818.1"/>
    <property type="molecule type" value="Genomic_DNA"/>
</dbReference>
<dbReference type="InterPro" id="IPR036163">
    <property type="entry name" value="HMA_dom_sf"/>
</dbReference>
<dbReference type="GO" id="GO:0046872">
    <property type="term" value="F:metal ion binding"/>
    <property type="evidence" value="ECO:0007669"/>
    <property type="project" value="InterPro"/>
</dbReference>
<dbReference type="OrthoDB" id="361821at2"/>
<dbReference type="STRING" id="906968.Trebr_1394"/>
<evidence type="ECO:0000259" key="1">
    <source>
        <dbReference type="Pfam" id="PF00403"/>
    </source>
</evidence>
<dbReference type="InterPro" id="IPR006121">
    <property type="entry name" value="HMA_dom"/>
</dbReference>
<dbReference type="Pfam" id="PF00403">
    <property type="entry name" value="HMA"/>
    <property type="match status" value="1"/>
</dbReference>
<dbReference type="PROSITE" id="PS51257">
    <property type="entry name" value="PROKAR_LIPOPROTEIN"/>
    <property type="match status" value="1"/>
</dbReference>
<gene>
    <name evidence="2" type="ordered locus">Trebr_1394</name>
</gene>
<dbReference type="Gene3D" id="3.30.70.100">
    <property type="match status" value="1"/>
</dbReference>
<protein>
    <submittedName>
        <fullName evidence="2">Heavy metal transport/detoxification protein</fullName>
    </submittedName>
</protein>